<organism evidence="1 2">
    <name type="scientific">Cotesia glomerata</name>
    <name type="common">Lepidopteran parasitic wasp</name>
    <name type="synonym">Apanteles glomeratus</name>
    <dbReference type="NCBI Taxonomy" id="32391"/>
    <lineage>
        <taxon>Eukaryota</taxon>
        <taxon>Metazoa</taxon>
        <taxon>Ecdysozoa</taxon>
        <taxon>Arthropoda</taxon>
        <taxon>Hexapoda</taxon>
        <taxon>Insecta</taxon>
        <taxon>Pterygota</taxon>
        <taxon>Neoptera</taxon>
        <taxon>Endopterygota</taxon>
        <taxon>Hymenoptera</taxon>
        <taxon>Apocrita</taxon>
        <taxon>Ichneumonoidea</taxon>
        <taxon>Braconidae</taxon>
        <taxon>Microgastrinae</taxon>
        <taxon>Cotesia</taxon>
    </lineage>
</organism>
<dbReference type="EMBL" id="JAHXZJ010002982">
    <property type="protein sequence ID" value="KAH0535323.1"/>
    <property type="molecule type" value="Genomic_DNA"/>
</dbReference>
<name>A0AAV7HX29_COTGL</name>
<dbReference type="AlphaFoldDB" id="A0AAV7HX29"/>
<evidence type="ECO:0000313" key="1">
    <source>
        <dbReference type="EMBL" id="KAH0535323.1"/>
    </source>
</evidence>
<reference evidence="1 2" key="1">
    <citation type="journal article" date="2021" name="J. Hered.">
        <title>A chromosome-level genome assembly of the parasitoid wasp, Cotesia glomerata (Hymenoptera: Braconidae).</title>
        <authorList>
            <person name="Pinto B.J."/>
            <person name="Weis J.J."/>
            <person name="Gamble T."/>
            <person name="Ode P.J."/>
            <person name="Paul R."/>
            <person name="Zaspel J.M."/>
        </authorList>
    </citation>
    <scope>NUCLEOTIDE SEQUENCE [LARGE SCALE GENOMIC DNA]</scope>
    <source>
        <strain evidence="1">CgM1</strain>
    </source>
</reference>
<protein>
    <recommendedName>
        <fullName evidence="3">Reverse transcriptase</fullName>
    </recommendedName>
</protein>
<keyword evidence="2" id="KW-1185">Reference proteome</keyword>
<sequence>MDRLGLTVAATKSRDVLRFSSEELNNYYASIIKGRELPLFDEVIAGFVQVRTNAQFTFSHVDVCDVVKCLSVGSSRAEGVDGIPIHVLRTFKGPAWSVDHRSC</sequence>
<accession>A0AAV7HX29</accession>
<proteinExistence type="predicted"/>
<dbReference type="Proteomes" id="UP000826195">
    <property type="component" value="Unassembled WGS sequence"/>
</dbReference>
<gene>
    <name evidence="1" type="ORF">KQX54_015895</name>
</gene>
<evidence type="ECO:0000313" key="2">
    <source>
        <dbReference type="Proteomes" id="UP000826195"/>
    </source>
</evidence>
<evidence type="ECO:0008006" key="3">
    <source>
        <dbReference type="Google" id="ProtNLM"/>
    </source>
</evidence>
<comment type="caution">
    <text evidence="1">The sequence shown here is derived from an EMBL/GenBank/DDBJ whole genome shotgun (WGS) entry which is preliminary data.</text>
</comment>